<dbReference type="AlphaFoldDB" id="A0A9D3PNU7"/>
<organism evidence="1 2">
    <name type="scientific">Megalops atlanticus</name>
    <name type="common">Tarpon</name>
    <name type="synonym">Clupea gigantea</name>
    <dbReference type="NCBI Taxonomy" id="7932"/>
    <lineage>
        <taxon>Eukaryota</taxon>
        <taxon>Metazoa</taxon>
        <taxon>Chordata</taxon>
        <taxon>Craniata</taxon>
        <taxon>Vertebrata</taxon>
        <taxon>Euteleostomi</taxon>
        <taxon>Actinopterygii</taxon>
        <taxon>Neopterygii</taxon>
        <taxon>Teleostei</taxon>
        <taxon>Elopiformes</taxon>
        <taxon>Megalopidae</taxon>
        <taxon>Megalops</taxon>
    </lineage>
</organism>
<protein>
    <submittedName>
        <fullName evidence="1">Uncharacterized protein</fullName>
    </submittedName>
</protein>
<evidence type="ECO:0000313" key="2">
    <source>
        <dbReference type="Proteomes" id="UP001046870"/>
    </source>
</evidence>
<name>A0A9D3PNU7_MEGAT</name>
<evidence type="ECO:0000313" key="1">
    <source>
        <dbReference type="EMBL" id="KAG7462000.1"/>
    </source>
</evidence>
<dbReference type="EMBL" id="JAFDVH010000017">
    <property type="protein sequence ID" value="KAG7462000.1"/>
    <property type="molecule type" value="Genomic_DNA"/>
</dbReference>
<comment type="caution">
    <text evidence="1">The sequence shown here is derived from an EMBL/GenBank/DDBJ whole genome shotgun (WGS) entry which is preliminary data.</text>
</comment>
<reference evidence="1" key="1">
    <citation type="submission" date="2021-01" db="EMBL/GenBank/DDBJ databases">
        <authorList>
            <person name="Zahm M."/>
            <person name="Roques C."/>
            <person name="Cabau C."/>
            <person name="Klopp C."/>
            <person name="Donnadieu C."/>
            <person name="Jouanno E."/>
            <person name="Lampietro C."/>
            <person name="Louis A."/>
            <person name="Herpin A."/>
            <person name="Echchiki A."/>
            <person name="Berthelot C."/>
            <person name="Parey E."/>
            <person name="Roest-Crollius H."/>
            <person name="Braasch I."/>
            <person name="Postlethwait J."/>
            <person name="Bobe J."/>
            <person name="Montfort J."/>
            <person name="Bouchez O."/>
            <person name="Begum T."/>
            <person name="Mejri S."/>
            <person name="Adams A."/>
            <person name="Chen W.-J."/>
            <person name="Guiguen Y."/>
        </authorList>
    </citation>
    <scope>NUCLEOTIDE SEQUENCE</scope>
    <source>
        <strain evidence="1">YG-15Mar2019-1</strain>
        <tissue evidence="1">Brain</tissue>
    </source>
</reference>
<accession>A0A9D3PNU7</accession>
<keyword evidence="2" id="KW-1185">Reference proteome</keyword>
<dbReference type="Proteomes" id="UP001046870">
    <property type="component" value="Chromosome 17"/>
</dbReference>
<gene>
    <name evidence="1" type="ORF">MATL_G00197210</name>
</gene>
<proteinExistence type="predicted"/>
<sequence>MVCVLWGTFQCTRERTVCMESEWTVALSVAKRTLQTHVESVTRDLRDGVEREGHAVLQLAGTLANHSALPQALQGSTLPFRALLLQVRNCLKS</sequence>